<dbReference type="RefSeq" id="WP_048378434.1">
    <property type="nucleotide sequence ID" value="NZ_CAXAOF010000002.1"/>
</dbReference>
<sequence>MRWLFLLLVVLNIFYYIWHQQEAPLRAKEVISLPLHKGVQQGISLLSEARPGSLAGEVQDGEAGAECFYLGGFSSESMMRNVQRRLAGMDIHAEPVETGWGGSTVYALSVAQDGRGREADMVFQELANEFNELKYKKMRCQGLQLPNSLHRMAPAPQ</sequence>
<dbReference type="Proteomes" id="UP000036395">
    <property type="component" value="Unassembled WGS sequence"/>
</dbReference>
<evidence type="ECO:0000313" key="1">
    <source>
        <dbReference type="EMBL" id="KMM87097.1"/>
    </source>
</evidence>
<reference evidence="2 4" key="2">
    <citation type="submission" date="2016-10" db="EMBL/GenBank/DDBJ databases">
        <authorList>
            <person name="Varghese N."/>
            <person name="Submissions S."/>
        </authorList>
    </citation>
    <scope>NUCLEOTIDE SEQUENCE [LARGE SCALE GENOMIC DNA]</scope>
    <source>
        <strain evidence="2 4">BS3652</strain>
    </source>
</reference>
<dbReference type="STRING" id="47884.SAMN04490203_0582"/>
<dbReference type="Proteomes" id="UP000183155">
    <property type="component" value="Unassembled WGS sequence"/>
</dbReference>
<reference evidence="1 3" key="1">
    <citation type="submission" date="2015-02" db="EMBL/GenBank/DDBJ databases">
        <title>Pseudomonas helleri sp. nov. and Pseudomonas weihenstephanensis sp. nov., isolated from raw cows milk.</title>
        <authorList>
            <person name="von Neubeck M."/>
            <person name="Huptas C."/>
            <person name="Wenning M."/>
            <person name="Scherer S."/>
        </authorList>
    </citation>
    <scope>NUCLEOTIDE SEQUENCE [LARGE SCALE GENOMIC DNA]</scope>
    <source>
        <strain evidence="1 3">DSM 21104</strain>
    </source>
</reference>
<evidence type="ECO:0000313" key="4">
    <source>
        <dbReference type="Proteomes" id="UP000183155"/>
    </source>
</evidence>
<evidence type="ECO:0008006" key="5">
    <source>
        <dbReference type="Google" id="ProtNLM"/>
    </source>
</evidence>
<gene>
    <name evidence="2" type="ORF">SAMN04490203_0582</name>
    <name evidence="1" type="ORF">TU78_03680</name>
</gene>
<evidence type="ECO:0000313" key="2">
    <source>
        <dbReference type="EMBL" id="SEB54464.1"/>
    </source>
</evidence>
<organism evidence="1 3">
    <name type="scientific">Pseudomonas taetrolens</name>
    <dbReference type="NCBI Taxonomy" id="47884"/>
    <lineage>
        <taxon>Bacteria</taxon>
        <taxon>Pseudomonadati</taxon>
        <taxon>Pseudomonadota</taxon>
        <taxon>Gammaproteobacteria</taxon>
        <taxon>Pseudomonadales</taxon>
        <taxon>Pseudomonadaceae</taxon>
        <taxon>Pseudomonas</taxon>
    </lineage>
</organism>
<proteinExistence type="predicted"/>
<dbReference type="OrthoDB" id="6193567at2"/>
<comment type="caution">
    <text evidence="1">The sequence shown here is derived from an EMBL/GenBank/DDBJ whole genome shotgun (WGS) entry which is preliminary data.</text>
</comment>
<protein>
    <recommendedName>
        <fullName evidence="5">Sporulation protein</fullName>
    </recommendedName>
</protein>
<dbReference type="EMBL" id="FNRS01000001">
    <property type="protein sequence ID" value="SEB54464.1"/>
    <property type="molecule type" value="Genomic_DNA"/>
</dbReference>
<name>A0A0J6JTK4_PSETA</name>
<keyword evidence="4" id="KW-1185">Reference proteome</keyword>
<dbReference type="EMBL" id="JYLA01000001">
    <property type="protein sequence ID" value="KMM87097.1"/>
    <property type="molecule type" value="Genomic_DNA"/>
</dbReference>
<accession>A0A0J6JTK4</accession>
<dbReference type="PATRIC" id="fig|47884.3.peg.1130"/>
<evidence type="ECO:0000313" key="3">
    <source>
        <dbReference type="Proteomes" id="UP000036395"/>
    </source>
</evidence>
<dbReference type="AlphaFoldDB" id="A0A0J6JTK4"/>